<dbReference type="InterPro" id="IPR015943">
    <property type="entry name" value="WD40/YVTN_repeat-like_dom_sf"/>
</dbReference>
<gene>
    <name evidence="15" type="primary">LOC108674560</name>
</gene>
<dbReference type="InterPro" id="IPR045260">
    <property type="entry name" value="Sec12-like"/>
</dbReference>
<comment type="subcellular location">
    <subcellularLocation>
        <location evidence="1">Endoplasmic reticulum membrane</location>
        <topology evidence="1">Single-pass membrane protein</topology>
    </subcellularLocation>
</comment>
<protein>
    <submittedName>
        <fullName evidence="15">Prolactin regulatory element-binding protein isoform X2</fullName>
    </submittedName>
</protein>
<dbReference type="SMART" id="SM00320">
    <property type="entry name" value="WD40"/>
    <property type="match status" value="4"/>
</dbReference>
<evidence type="ECO:0000256" key="7">
    <source>
        <dbReference type="ARBA" id="ARBA00022892"/>
    </source>
</evidence>
<organism evidence="14 15">
    <name type="scientific">Hyalella azteca</name>
    <name type="common">Amphipod</name>
    <dbReference type="NCBI Taxonomy" id="294128"/>
    <lineage>
        <taxon>Eukaryota</taxon>
        <taxon>Metazoa</taxon>
        <taxon>Ecdysozoa</taxon>
        <taxon>Arthropoda</taxon>
        <taxon>Crustacea</taxon>
        <taxon>Multicrustacea</taxon>
        <taxon>Malacostraca</taxon>
        <taxon>Eumalacostraca</taxon>
        <taxon>Peracarida</taxon>
        <taxon>Amphipoda</taxon>
        <taxon>Senticaudata</taxon>
        <taxon>Talitrida</taxon>
        <taxon>Talitroidea</taxon>
        <taxon>Hyalellidae</taxon>
        <taxon>Hyalella</taxon>
    </lineage>
</organism>
<dbReference type="GeneID" id="108674560"/>
<keyword evidence="4 13" id="KW-0812">Transmembrane</keyword>
<evidence type="ECO:0000256" key="5">
    <source>
        <dbReference type="ARBA" id="ARBA00022737"/>
    </source>
</evidence>
<dbReference type="GO" id="GO:0005789">
    <property type="term" value="C:endoplasmic reticulum membrane"/>
    <property type="evidence" value="ECO:0007669"/>
    <property type="project" value="UniProtKB-SubCell"/>
</dbReference>
<evidence type="ECO:0000313" key="14">
    <source>
        <dbReference type="Proteomes" id="UP000694843"/>
    </source>
</evidence>
<keyword evidence="5" id="KW-0677">Repeat</keyword>
<evidence type="ECO:0000313" key="15">
    <source>
        <dbReference type="RefSeq" id="XP_047738655.1"/>
    </source>
</evidence>
<evidence type="ECO:0000256" key="9">
    <source>
        <dbReference type="ARBA" id="ARBA00022989"/>
    </source>
</evidence>
<keyword evidence="7" id="KW-0931">ER-Golgi transport</keyword>
<feature type="region of interest" description="Disordered" evidence="12">
    <location>
        <begin position="134"/>
        <end position="169"/>
    </location>
</feature>
<evidence type="ECO:0000256" key="6">
    <source>
        <dbReference type="ARBA" id="ARBA00022824"/>
    </source>
</evidence>
<reference evidence="15" key="1">
    <citation type="submission" date="2025-08" db="UniProtKB">
        <authorList>
            <consortium name="RefSeq"/>
        </authorList>
    </citation>
    <scope>IDENTIFICATION</scope>
    <source>
        <tissue evidence="15">Whole organism</tissue>
    </source>
</reference>
<dbReference type="SUPFAM" id="SSF50978">
    <property type="entry name" value="WD40 repeat-like"/>
    <property type="match status" value="1"/>
</dbReference>
<dbReference type="GO" id="GO:0015031">
    <property type="term" value="P:protein transport"/>
    <property type="evidence" value="ECO:0007669"/>
    <property type="project" value="UniProtKB-KW"/>
</dbReference>
<keyword evidence="8" id="KW-0653">Protein transport</keyword>
<dbReference type="PANTHER" id="PTHR23284">
    <property type="entry name" value="PROLACTIN REGULATORY ELEMENT BINDING PROTEIN"/>
    <property type="match status" value="1"/>
</dbReference>
<dbReference type="PROSITE" id="PS50082">
    <property type="entry name" value="WD_REPEATS_2"/>
    <property type="match status" value="1"/>
</dbReference>
<dbReference type="InterPro" id="IPR036322">
    <property type="entry name" value="WD40_repeat_dom_sf"/>
</dbReference>
<evidence type="ECO:0000256" key="3">
    <source>
        <dbReference type="ARBA" id="ARBA00022574"/>
    </source>
</evidence>
<feature type="transmembrane region" description="Helical" evidence="13">
    <location>
        <begin position="451"/>
        <end position="472"/>
    </location>
</feature>
<dbReference type="GO" id="GO:0003400">
    <property type="term" value="P:regulation of COPII vesicle coating"/>
    <property type="evidence" value="ECO:0007669"/>
    <property type="project" value="TreeGrafter"/>
</dbReference>
<evidence type="ECO:0000256" key="12">
    <source>
        <dbReference type="SAM" id="MobiDB-lite"/>
    </source>
</evidence>
<proteinExistence type="predicted"/>
<keyword evidence="10 13" id="KW-0472">Membrane</keyword>
<keyword evidence="14" id="KW-1185">Reference proteome</keyword>
<evidence type="ECO:0000256" key="8">
    <source>
        <dbReference type="ARBA" id="ARBA00022927"/>
    </source>
</evidence>
<dbReference type="OMA" id="VSYVALW"/>
<sequence>MAPPCTLELVSKTECPPYALTCVGDRYVIVGGGGGFAKTGIKNKFVVYQLYHMGKQTTARCVLSHDVGDYCISNMTAWVDEERTAKVTDNRTNEKNHGYTTPCPTINLAYGCEESCVIVQLTPKLVTENNAKDQITSAQPGADAGVRNRKPQADKSTSRSSSENNKASKNGIVRLPTYYTFTVMELCRFTSVFSRPPSSTSPGLVAAPGVLLKEDVYQKTCRVTRDCSKLVTGGTDGRVRVWSCLQRPPKLLLDIDAHLKEVDQLDVSPDGSHVVSVCKGQRECCVWSCSSGKKVAALGLDTAGLKYKFAWARFGCVENNIKNTRLFTISNPVVGTKHPGIVCKWSDKQYALERRQSLDGVLSNLAVSSDGRYLATGTMDGDLIIMIAFSLQVLQRLPDAHSMFVTGLEWLPDGSRTSCIVRGFSDASVLSVSCDNAMKIAHVPSVTMAPVWLVAILSAVVLCATFVIASYLGL</sequence>
<evidence type="ECO:0000256" key="10">
    <source>
        <dbReference type="ARBA" id="ARBA00023136"/>
    </source>
</evidence>
<keyword evidence="9 13" id="KW-1133">Transmembrane helix</keyword>
<dbReference type="RefSeq" id="XP_047738655.1">
    <property type="nucleotide sequence ID" value="XM_047882699.1"/>
</dbReference>
<evidence type="ECO:0000256" key="11">
    <source>
        <dbReference type="PROSITE-ProRule" id="PRU00221"/>
    </source>
</evidence>
<dbReference type="Gene3D" id="2.130.10.10">
    <property type="entry name" value="YVTN repeat-like/Quinoprotein amine dehydrogenase"/>
    <property type="match status" value="1"/>
</dbReference>
<feature type="compositionally biased region" description="Polar residues" evidence="12">
    <location>
        <begin position="158"/>
        <end position="168"/>
    </location>
</feature>
<accession>A0A979FR50</accession>
<evidence type="ECO:0000256" key="4">
    <source>
        <dbReference type="ARBA" id="ARBA00022692"/>
    </source>
</evidence>
<keyword evidence="6" id="KW-0256">Endoplasmic reticulum</keyword>
<evidence type="ECO:0000256" key="1">
    <source>
        <dbReference type="ARBA" id="ARBA00004389"/>
    </source>
</evidence>
<dbReference type="GO" id="GO:0006888">
    <property type="term" value="P:endoplasmic reticulum to Golgi vesicle-mediated transport"/>
    <property type="evidence" value="ECO:0007669"/>
    <property type="project" value="TreeGrafter"/>
</dbReference>
<dbReference type="Proteomes" id="UP000694843">
    <property type="component" value="Unplaced"/>
</dbReference>
<dbReference type="InterPro" id="IPR001680">
    <property type="entry name" value="WD40_rpt"/>
</dbReference>
<keyword evidence="3 11" id="KW-0853">WD repeat</keyword>
<dbReference type="AlphaFoldDB" id="A0A979FR50"/>
<feature type="repeat" description="WD" evidence="11">
    <location>
        <begin position="230"/>
        <end position="243"/>
    </location>
</feature>
<evidence type="ECO:0000256" key="13">
    <source>
        <dbReference type="SAM" id="Phobius"/>
    </source>
</evidence>
<dbReference type="Pfam" id="PF00400">
    <property type="entry name" value="WD40"/>
    <property type="match status" value="2"/>
</dbReference>
<name>A0A979FR50_HYAAZ</name>
<dbReference type="PANTHER" id="PTHR23284:SF0">
    <property type="entry name" value="PROLACTIN REGULATORY ELEMENT-BINDING PROTEIN"/>
    <property type="match status" value="1"/>
</dbReference>
<keyword evidence="2" id="KW-0813">Transport</keyword>
<evidence type="ECO:0000256" key="2">
    <source>
        <dbReference type="ARBA" id="ARBA00022448"/>
    </source>
</evidence>
<dbReference type="GO" id="GO:0005085">
    <property type="term" value="F:guanyl-nucleotide exchange factor activity"/>
    <property type="evidence" value="ECO:0007669"/>
    <property type="project" value="InterPro"/>
</dbReference>